<dbReference type="Gene3D" id="1.25.40.20">
    <property type="entry name" value="Ankyrin repeat-containing domain"/>
    <property type="match status" value="2"/>
</dbReference>
<dbReference type="PROSITE" id="PS50297">
    <property type="entry name" value="ANK_REP_REGION"/>
    <property type="match status" value="3"/>
</dbReference>
<dbReference type="SUPFAM" id="SSF48403">
    <property type="entry name" value="Ankyrin repeat"/>
    <property type="match status" value="1"/>
</dbReference>
<dbReference type="Pfam" id="PF00023">
    <property type="entry name" value="Ank"/>
    <property type="match status" value="1"/>
</dbReference>
<dbReference type="Pfam" id="PF12796">
    <property type="entry name" value="Ank_2"/>
    <property type="match status" value="1"/>
</dbReference>
<evidence type="ECO:0000313" key="4">
    <source>
        <dbReference type="EMBL" id="QHT08433.1"/>
    </source>
</evidence>
<dbReference type="InterPro" id="IPR036770">
    <property type="entry name" value="Ankyrin_rpt-contain_sf"/>
</dbReference>
<keyword evidence="2" id="KW-0040">ANK repeat</keyword>
<accession>A0A6C0CW32</accession>
<dbReference type="PROSITE" id="PS50088">
    <property type="entry name" value="ANK_REPEAT"/>
    <property type="match status" value="3"/>
</dbReference>
<dbReference type="AlphaFoldDB" id="A0A6C0CW32"/>
<reference evidence="4" key="1">
    <citation type="journal article" date="2020" name="Nature">
        <title>Giant virus diversity and host interactions through global metagenomics.</title>
        <authorList>
            <person name="Schulz F."/>
            <person name="Roux S."/>
            <person name="Paez-Espino D."/>
            <person name="Jungbluth S."/>
            <person name="Walsh D.A."/>
            <person name="Denef V.J."/>
            <person name="McMahon K.D."/>
            <person name="Konstantinidis K.T."/>
            <person name="Eloe-Fadrosh E.A."/>
            <person name="Kyrpides N.C."/>
            <person name="Woyke T."/>
        </authorList>
    </citation>
    <scope>NUCLEOTIDE SEQUENCE</scope>
    <source>
        <strain evidence="4">GVMAG-M-3300022752-66</strain>
    </source>
</reference>
<dbReference type="PANTHER" id="PTHR24189">
    <property type="entry name" value="MYOTROPHIN"/>
    <property type="match status" value="1"/>
</dbReference>
<dbReference type="EMBL" id="MN739495">
    <property type="protein sequence ID" value="QHT08433.1"/>
    <property type="molecule type" value="Genomic_DNA"/>
</dbReference>
<sequence>MKSRKQKNHKRKTFKKFRKSGKKNKTRVKRHMMIRKGGEASVKNYYDTGVNSSFVDPNQKEEEDSNIKKKFNFSRSLNDFGRRITNSSTVESLIKAIETDKPKEIITKLIDDATNLNAPRYSLKYKMRMTPLIAAIFANNYDIVELLINKGANVNDDIQYDLTRSITPLLAAVNTSNNEKEKGEENYRVSCDIVQLLIDRGAKVSQFNKDGANPIEIAIHGSNIEIIDLLFNAGVKINDKNGDGNTPLHLAVYGDNLGIVNFLIGKGADINQKNNSNMTPLMLAKLLVEDLPYRIKDKSINTRAIFEVLERKEAEKEEKFE</sequence>
<dbReference type="InterPro" id="IPR002110">
    <property type="entry name" value="Ankyrin_rpt"/>
</dbReference>
<keyword evidence="1" id="KW-0677">Repeat</keyword>
<dbReference type="PANTHER" id="PTHR24189:SF50">
    <property type="entry name" value="ANKYRIN REPEAT AND SOCS BOX PROTEIN 2"/>
    <property type="match status" value="1"/>
</dbReference>
<dbReference type="InterPro" id="IPR050745">
    <property type="entry name" value="Multifunctional_regulatory"/>
</dbReference>
<evidence type="ECO:0000256" key="3">
    <source>
        <dbReference type="SAM" id="MobiDB-lite"/>
    </source>
</evidence>
<feature type="region of interest" description="Disordered" evidence="3">
    <location>
        <begin position="1"/>
        <end position="29"/>
    </location>
</feature>
<evidence type="ECO:0000256" key="1">
    <source>
        <dbReference type="ARBA" id="ARBA00022737"/>
    </source>
</evidence>
<protein>
    <submittedName>
        <fullName evidence="4">Uncharacterized protein</fullName>
    </submittedName>
</protein>
<name>A0A6C0CW32_9ZZZZ</name>
<proteinExistence type="predicted"/>
<organism evidence="4">
    <name type="scientific">viral metagenome</name>
    <dbReference type="NCBI Taxonomy" id="1070528"/>
    <lineage>
        <taxon>unclassified sequences</taxon>
        <taxon>metagenomes</taxon>
        <taxon>organismal metagenomes</taxon>
    </lineage>
</organism>
<dbReference type="SMART" id="SM00248">
    <property type="entry name" value="ANK"/>
    <property type="match status" value="4"/>
</dbReference>
<evidence type="ECO:0000256" key="2">
    <source>
        <dbReference type="ARBA" id="ARBA00023043"/>
    </source>
</evidence>